<sequence>VKKVEEELERIKKQLRKHAAKRKMTLKDKFAMHDHAQSLVRWFEEMENELHSTLKPKHYKDLKEIIKNFSNLVDNALGTIP</sequence>
<proteinExistence type="predicted"/>
<feature type="non-terminal residue" evidence="1">
    <location>
        <position position="1"/>
    </location>
</feature>
<accession>X1NUE6</accession>
<organism evidence="1">
    <name type="scientific">marine sediment metagenome</name>
    <dbReference type="NCBI Taxonomy" id="412755"/>
    <lineage>
        <taxon>unclassified sequences</taxon>
        <taxon>metagenomes</taxon>
        <taxon>ecological metagenomes</taxon>
    </lineage>
</organism>
<protein>
    <submittedName>
        <fullName evidence="1">Uncharacterized protein</fullName>
    </submittedName>
</protein>
<name>X1NUE6_9ZZZZ</name>
<gene>
    <name evidence="1" type="ORF">S06H3_49222</name>
</gene>
<reference evidence="1" key="1">
    <citation type="journal article" date="2014" name="Front. Microbiol.">
        <title>High frequency of phylogenetically diverse reductive dehalogenase-homologous genes in deep subseafloor sedimentary metagenomes.</title>
        <authorList>
            <person name="Kawai M."/>
            <person name="Futagami T."/>
            <person name="Toyoda A."/>
            <person name="Takaki Y."/>
            <person name="Nishi S."/>
            <person name="Hori S."/>
            <person name="Arai W."/>
            <person name="Tsubouchi T."/>
            <person name="Morono Y."/>
            <person name="Uchiyama I."/>
            <person name="Ito T."/>
            <person name="Fujiyama A."/>
            <person name="Inagaki F."/>
            <person name="Takami H."/>
        </authorList>
    </citation>
    <scope>NUCLEOTIDE SEQUENCE</scope>
    <source>
        <strain evidence="1">Expedition CK06-06</strain>
    </source>
</reference>
<comment type="caution">
    <text evidence="1">The sequence shown here is derived from an EMBL/GenBank/DDBJ whole genome shotgun (WGS) entry which is preliminary data.</text>
</comment>
<evidence type="ECO:0000313" key="1">
    <source>
        <dbReference type="EMBL" id="GAI33836.1"/>
    </source>
</evidence>
<dbReference type="EMBL" id="BARV01031069">
    <property type="protein sequence ID" value="GAI33836.1"/>
    <property type="molecule type" value="Genomic_DNA"/>
</dbReference>
<dbReference type="AlphaFoldDB" id="X1NUE6"/>